<evidence type="ECO:0000256" key="6">
    <source>
        <dbReference type="RuleBase" id="RU003915"/>
    </source>
</evidence>
<dbReference type="EC" id="5.2.1.8" evidence="6"/>
<organism evidence="9 10">
    <name type="scientific">Gemmata palustris</name>
    <dbReference type="NCBI Taxonomy" id="2822762"/>
    <lineage>
        <taxon>Bacteria</taxon>
        <taxon>Pseudomonadati</taxon>
        <taxon>Planctomycetota</taxon>
        <taxon>Planctomycetia</taxon>
        <taxon>Gemmatales</taxon>
        <taxon>Gemmataceae</taxon>
        <taxon>Gemmata</taxon>
    </lineage>
</organism>
<evidence type="ECO:0000313" key="10">
    <source>
        <dbReference type="Proteomes" id="UP000676565"/>
    </source>
</evidence>
<dbReference type="EMBL" id="JAGKQQ010000001">
    <property type="protein sequence ID" value="MBP3958585.1"/>
    <property type="molecule type" value="Genomic_DNA"/>
</dbReference>
<keyword evidence="3 5" id="KW-0697">Rotamase</keyword>
<keyword evidence="4 5" id="KW-0413">Isomerase</keyword>
<name>A0ABS5BXW6_9BACT</name>
<dbReference type="Gene3D" id="3.10.50.40">
    <property type="match status" value="1"/>
</dbReference>
<evidence type="ECO:0000259" key="8">
    <source>
        <dbReference type="PROSITE" id="PS50059"/>
    </source>
</evidence>
<comment type="similarity">
    <text evidence="2 6">Belongs to the FKBP-type PPIase family.</text>
</comment>
<reference evidence="9 10" key="1">
    <citation type="submission" date="2021-04" db="EMBL/GenBank/DDBJ databases">
        <authorList>
            <person name="Ivanova A."/>
        </authorList>
    </citation>
    <scope>NUCLEOTIDE SEQUENCE [LARGE SCALE GENOMIC DNA]</scope>
    <source>
        <strain evidence="9 10">G18</strain>
    </source>
</reference>
<evidence type="ECO:0000256" key="2">
    <source>
        <dbReference type="ARBA" id="ARBA00006577"/>
    </source>
</evidence>
<evidence type="ECO:0000313" key="9">
    <source>
        <dbReference type="EMBL" id="MBP3958585.1"/>
    </source>
</evidence>
<feature type="domain" description="PPIase FKBP-type" evidence="8">
    <location>
        <begin position="37"/>
        <end position="125"/>
    </location>
</feature>
<evidence type="ECO:0000256" key="5">
    <source>
        <dbReference type="PROSITE-ProRule" id="PRU00277"/>
    </source>
</evidence>
<dbReference type="PANTHER" id="PTHR43811">
    <property type="entry name" value="FKBP-TYPE PEPTIDYL-PROLYL CIS-TRANS ISOMERASE FKPA"/>
    <property type="match status" value="1"/>
</dbReference>
<dbReference type="InterPro" id="IPR001179">
    <property type="entry name" value="PPIase_FKBP_dom"/>
</dbReference>
<comment type="caution">
    <text evidence="9">The sequence shown here is derived from an EMBL/GenBank/DDBJ whole genome shotgun (WGS) entry which is preliminary data.</text>
</comment>
<dbReference type="Pfam" id="PF00254">
    <property type="entry name" value="FKBP_C"/>
    <property type="match status" value="1"/>
</dbReference>
<dbReference type="PANTHER" id="PTHR43811:SF19">
    <property type="entry name" value="39 KDA FK506-BINDING NUCLEAR PROTEIN"/>
    <property type="match status" value="1"/>
</dbReference>
<evidence type="ECO:0000256" key="4">
    <source>
        <dbReference type="ARBA" id="ARBA00023235"/>
    </source>
</evidence>
<accession>A0ABS5BXW6</accession>
<gene>
    <name evidence="9" type="ORF">J8F10_25330</name>
</gene>
<evidence type="ECO:0000256" key="3">
    <source>
        <dbReference type="ARBA" id="ARBA00023110"/>
    </source>
</evidence>
<evidence type="ECO:0000256" key="1">
    <source>
        <dbReference type="ARBA" id="ARBA00000971"/>
    </source>
</evidence>
<dbReference type="InterPro" id="IPR046357">
    <property type="entry name" value="PPIase_dom_sf"/>
</dbReference>
<protein>
    <recommendedName>
        <fullName evidence="6">Peptidyl-prolyl cis-trans isomerase</fullName>
        <ecNumber evidence="6">5.2.1.8</ecNumber>
    </recommendedName>
</protein>
<sequence length="125" mass="13101">MSDGSNGGTEDPGLKDIGSGLKIRDLKEGTGEPVAEGATVTMHYTGWLVNGHQFDSSKTRGVPFDAVLRPGTEKSVIRGWERGIPGMKPGGVRKLVIPADLAYGPKGRSGIPGGATLIFEVELVK</sequence>
<proteinExistence type="inferred from homology"/>
<dbReference type="PROSITE" id="PS50059">
    <property type="entry name" value="FKBP_PPIASE"/>
    <property type="match status" value="1"/>
</dbReference>
<dbReference type="GO" id="GO:0003755">
    <property type="term" value="F:peptidyl-prolyl cis-trans isomerase activity"/>
    <property type="evidence" value="ECO:0007669"/>
    <property type="project" value="UniProtKB-EC"/>
</dbReference>
<evidence type="ECO:0000256" key="7">
    <source>
        <dbReference type="SAM" id="MobiDB-lite"/>
    </source>
</evidence>
<feature type="region of interest" description="Disordered" evidence="7">
    <location>
        <begin position="1"/>
        <end position="22"/>
    </location>
</feature>
<comment type="catalytic activity">
    <reaction evidence="1 5 6">
        <text>[protein]-peptidylproline (omega=180) = [protein]-peptidylproline (omega=0)</text>
        <dbReference type="Rhea" id="RHEA:16237"/>
        <dbReference type="Rhea" id="RHEA-COMP:10747"/>
        <dbReference type="Rhea" id="RHEA-COMP:10748"/>
        <dbReference type="ChEBI" id="CHEBI:83833"/>
        <dbReference type="ChEBI" id="CHEBI:83834"/>
        <dbReference type="EC" id="5.2.1.8"/>
    </reaction>
</comment>
<dbReference type="Proteomes" id="UP000676565">
    <property type="component" value="Unassembled WGS sequence"/>
</dbReference>
<keyword evidence="10" id="KW-1185">Reference proteome</keyword>
<dbReference type="SUPFAM" id="SSF54534">
    <property type="entry name" value="FKBP-like"/>
    <property type="match status" value="1"/>
</dbReference>